<gene>
    <name evidence="1" type="ORF">ACFFHF_02280</name>
</gene>
<organism evidence="1 2">
    <name type="scientific">Robertmurraya beringensis</name>
    <dbReference type="NCBI Taxonomy" id="641660"/>
    <lineage>
        <taxon>Bacteria</taxon>
        <taxon>Bacillati</taxon>
        <taxon>Bacillota</taxon>
        <taxon>Bacilli</taxon>
        <taxon>Bacillales</taxon>
        <taxon>Bacillaceae</taxon>
        <taxon>Robertmurraya</taxon>
    </lineage>
</organism>
<name>A0ABV6KQN6_9BACI</name>
<reference evidence="1 2" key="1">
    <citation type="submission" date="2024-09" db="EMBL/GenBank/DDBJ databases">
        <authorList>
            <person name="Sun Q."/>
            <person name="Mori K."/>
        </authorList>
    </citation>
    <scope>NUCLEOTIDE SEQUENCE [LARGE SCALE GENOMIC DNA]</scope>
    <source>
        <strain evidence="1 2">CGMCC 1.9126</strain>
    </source>
</reference>
<evidence type="ECO:0008006" key="3">
    <source>
        <dbReference type="Google" id="ProtNLM"/>
    </source>
</evidence>
<sequence length="65" mass="7736">LEGMIKKELANFAPKIHCKPVSFLDRFLKSCFNQILNYGSYHKRQRDIIKLKIYFTLLLEIPTIH</sequence>
<accession>A0ABV6KQN6</accession>
<dbReference type="Proteomes" id="UP001589738">
    <property type="component" value="Unassembled WGS sequence"/>
</dbReference>
<feature type="non-terminal residue" evidence="1">
    <location>
        <position position="1"/>
    </location>
</feature>
<comment type="caution">
    <text evidence="1">The sequence shown here is derived from an EMBL/GenBank/DDBJ whole genome shotgun (WGS) entry which is preliminary data.</text>
</comment>
<dbReference type="EMBL" id="JBHLUU010000012">
    <property type="protein sequence ID" value="MFC0474121.1"/>
    <property type="molecule type" value="Genomic_DNA"/>
</dbReference>
<proteinExistence type="predicted"/>
<evidence type="ECO:0000313" key="1">
    <source>
        <dbReference type="EMBL" id="MFC0474121.1"/>
    </source>
</evidence>
<protein>
    <recommendedName>
        <fullName evidence="3">Maturase K</fullName>
    </recommendedName>
</protein>
<evidence type="ECO:0000313" key="2">
    <source>
        <dbReference type="Proteomes" id="UP001589738"/>
    </source>
</evidence>
<dbReference type="RefSeq" id="WP_377057531.1">
    <property type="nucleotide sequence ID" value="NZ_JBHLUU010000012.1"/>
</dbReference>
<keyword evidence="2" id="KW-1185">Reference proteome</keyword>